<accession>A0A495AB53</accession>
<keyword evidence="3" id="KW-0170">Cobalt</keyword>
<dbReference type="SUPFAM" id="SSF56784">
    <property type="entry name" value="HAD-like"/>
    <property type="match status" value="1"/>
</dbReference>
<dbReference type="Pfam" id="PF00702">
    <property type="entry name" value="Hydrolase"/>
    <property type="match status" value="1"/>
</dbReference>
<keyword evidence="3" id="KW-0718">Serine biosynthesis</keyword>
<evidence type="ECO:0000256" key="3">
    <source>
        <dbReference type="HAMAP-Rule" id="MF_02240"/>
    </source>
</evidence>
<keyword evidence="3" id="KW-0028">Amino-acid biosynthesis</keyword>
<dbReference type="InterPro" id="IPR006439">
    <property type="entry name" value="HAD-SF_hydro_IA"/>
</dbReference>
<dbReference type="HAMAP" id="MF_02240">
    <property type="entry name" value="PSP"/>
    <property type="match status" value="1"/>
</dbReference>
<dbReference type="EMBL" id="RBZP01000002">
    <property type="protein sequence ID" value="RKQ35676.1"/>
    <property type="molecule type" value="Genomic_DNA"/>
</dbReference>
<dbReference type="PANTHER" id="PTHR46470">
    <property type="entry name" value="N-ACYLNEURAMINATE-9-PHOSPHATASE"/>
    <property type="match status" value="1"/>
</dbReference>
<dbReference type="InterPro" id="IPR036412">
    <property type="entry name" value="HAD-like_sf"/>
</dbReference>
<comment type="catalytic activity">
    <reaction evidence="3">
        <text>O-phospho-L-serine + H2O = L-serine + phosphate</text>
        <dbReference type="Rhea" id="RHEA:21208"/>
        <dbReference type="ChEBI" id="CHEBI:15377"/>
        <dbReference type="ChEBI" id="CHEBI:33384"/>
        <dbReference type="ChEBI" id="CHEBI:43474"/>
        <dbReference type="ChEBI" id="CHEBI:57524"/>
        <dbReference type="EC" id="3.1.3.3"/>
    </reaction>
</comment>
<dbReference type="SFLD" id="SFLDG01129">
    <property type="entry name" value="C1.5:_HAD__Beta-PGM__Phosphata"/>
    <property type="match status" value="1"/>
</dbReference>
<dbReference type="OrthoDB" id="9809962at2"/>
<dbReference type="AlphaFoldDB" id="A0A495AB53"/>
<comment type="similarity">
    <text evidence="3">Belongs to the HAD-like hydrolase superfamily.</text>
</comment>
<proteinExistence type="inferred from homology"/>
<comment type="function">
    <text evidence="3">Catalyzes the last step of the phosphorylated serine biosynthetic pathway, i.e. dephosphorylation of O-phospho-L-serine to form L-serine.</text>
</comment>
<dbReference type="GO" id="GO:0036424">
    <property type="term" value="F:L-phosphoserine phosphatase activity"/>
    <property type="evidence" value="ECO:0007669"/>
    <property type="project" value="UniProtKB-UniRule"/>
</dbReference>
<protein>
    <recommendedName>
        <fullName evidence="3">Phosphoserine phosphatase</fullName>
        <shortName evidence="3">PSP</shortName>
        <ecNumber evidence="3">3.1.3.3</ecNumber>
    </recommendedName>
</protein>
<dbReference type="InterPro" id="IPR044266">
    <property type="entry name" value="PSP_YsaA"/>
</dbReference>
<keyword evidence="1 3" id="KW-0378">Hydrolase</keyword>
<dbReference type="PANTHER" id="PTHR46470:SF3">
    <property type="entry name" value="N-ACYLNEURAMINATE-9-PHOSPHATASE"/>
    <property type="match status" value="1"/>
</dbReference>
<evidence type="ECO:0000256" key="2">
    <source>
        <dbReference type="ARBA" id="ARBA00022842"/>
    </source>
</evidence>
<dbReference type="Proteomes" id="UP000269301">
    <property type="component" value="Unassembled WGS sequence"/>
</dbReference>
<dbReference type="Gene3D" id="1.20.120.710">
    <property type="entry name" value="Haloacid dehalogenase hydrolase-like domain"/>
    <property type="match status" value="1"/>
</dbReference>
<dbReference type="InterPro" id="IPR023214">
    <property type="entry name" value="HAD_sf"/>
</dbReference>
<keyword evidence="5" id="KW-1185">Reference proteome</keyword>
<dbReference type="NCBIfam" id="TIGR01549">
    <property type="entry name" value="HAD-SF-IA-v1"/>
    <property type="match status" value="1"/>
</dbReference>
<comment type="catalytic activity">
    <reaction evidence="3">
        <text>O-phospho-D-serine + H2O = D-serine + phosphate</text>
        <dbReference type="Rhea" id="RHEA:24873"/>
        <dbReference type="ChEBI" id="CHEBI:15377"/>
        <dbReference type="ChEBI" id="CHEBI:35247"/>
        <dbReference type="ChEBI" id="CHEBI:43474"/>
        <dbReference type="ChEBI" id="CHEBI:58680"/>
        <dbReference type="EC" id="3.1.3.3"/>
    </reaction>
</comment>
<evidence type="ECO:0000313" key="5">
    <source>
        <dbReference type="Proteomes" id="UP000269301"/>
    </source>
</evidence>
<dbReference type="Gene3D" id="3.40.50.1000">
    <property type="entry name" value="HAD superfamily/HAD-like"/>
    <property type="match status" value="1"/>
</dbReference>
<reference evidence="4 5" key="1">
    <citation type="journal article" date="2016" name="Int. J. Syst. Evol. Microbiol.">
        <title>Oceanobacillus halophilus sp. nov., a novel moderately halophilic bacterium from a hypersaline lake.</title>
        <authorList>
            <person name="Amoozegar M.A."/>
            <person name="Bagheri M."/>
            <person name="Makhdoumi A."/>
            <person name="Nikou M.M."/>
            <person name="Fazeli S.A.S."/>
            <person name="Schumann P."/>
            <person name="Sproer C."/>
            <person name="Sanchez-Porro C."/>
            <person name="Ventosa A."/>
        </authorList>
    </citation>
    <scope>NUCLEOTIDE SEQUENCE [LARGE SCALE GENOMIC DNA]</scope>
    <source>
        <strain evidence="4 5">DSM 23996</strain>
    </source>
</reference>
<evidence type="ECO:0000256" key="1">
    <source>
        <dbReference type="ARBA" id="ARBA00022801"/>
    </source>
</evidence>
<name>A0A495AB53_9BACI</name>
<dbReference type="NCBIfam" id="TIGR01509">
    <property type="entry name" value="HAD-SF-IA-v3"/>
    <property type="match status" value="1"/>
</dbReference>
<keyword evidence="2 3" id="KW-0460">Magnesium</keyword>
<comment type="cofactor">
    <cofactor evidence="3">
        <name>Mg(2+)</name>
        <dbReference type="ChEBI" id="CHEBI:18420"/>
    </cofactor>
    <cofactor evidence="3">
        <name>Co(2+)</name>
        <dbReference type="ChEBI" id="CHEBI:48828"/>
    </cofactor>
</comment>
<evidence type="ECO:0000313" key="4">
    <source>
        <dbReference type="EMBL" id="RKQ35676.1"/>
    </source>
</evidence>
<comment type="pathway">
    <text evidence="3">Amino-acid biosynthesis; L-serine biosynthesis; L-serine from 3-phospho-D-glycerate: step 3/3.</text>
</comment>
<gene>
    <name evidence="4" type="ORF">D8M06_05260</name>
</gene>
<dbReference type="SFLD" id="SFLDS00003">
    <property type="entry name" value="Haloacid_Dehalogenase"/>
    <property type="match status" value="1"/>
</dbReference>
<organism evidence="4 5">
    <name type="scientific">Oceanobacillus halophilus</name>
    <dbReference type="NCBI Taxonomy" id="930130"/>
    <lineage>
        <taxon>Bacteria</taxon>
        <taxon>Bacillati</taxon>
        <taxon>Bacillota</taxon>
        <taxon>Bacilli</taxon>
        <taxon>Bacillales</taxon>
        <taxon>Bacillaceae</taxon>
        <taxon>Oceanobacillus</taxon>
    </lineage>
</organism>
<comment type="caution">
    <text evidence="4">The sequence shown here is derived from an EMBL/GenBank/DDBJ whole genome shotgun (WGS) entry which is preliminary data.</text>
</comment>
<dbReference type="EC" id="3.1.3.3" evidence="3"/>
<dbReference type="GO" id="GO:0006564">
    <property type="term" value="P:L-serine biosynthetic process"/>
    <property type="evidence" value="ECO:0007669"/>
    <property type="project" value="UniProtKB-UniRule"/>
</dbReference>
<dbReference type="RefSeq" id="WP_121203308.1">
    <property type="nucleotide sequence ID" value="NZ_RBZP01000002.1"/>
</dbReference>
<dbReference type="InterPro" id="IPR051400">
    <property type="entry name" value="HAD-like_hydrolase"/>
</dbReference>
<sequence>MGKLKAVFFDLDDTLLWDEESVRQAFKMTCELAREKYSVESSLLEKAVRNKARELYESYEVYPFTKMIGINPFEGLWGKFEDEGEDFEKLKEIAPVYQKQAWTLGLKELGIDDPSFGEELSKAFPENRKKVPYLYEDSLRVLDHLHGKYKLLLLTNGSPQLQNIKLTITPELRPYFDEIVISGAYGRGKPDSSIFEHALHLLGVSADEVLMVGDNLNTDILGANRTGIRSVWINRKGIEAEEVRPTYEVSGLLEVLDIIE</sequence>